<organism evidence="2 3">
    <name type="scientific">Spirosoma endophyticum</name>
    <dbReference type="NCBI Taxonomy" id="662367"/>
    <lineage>
        <taxon>Bacteria</taxon>
        <taxon>Pseudomonadati</taxon>
        <taxon>Bacteroidota</taxon>
        <taxon>Cytophagia</taxon>
        <taxon>Cytophagales</taxon>
        <taxon>Cytophagaceae</taxon>
        <taxon>Spirosoma</taxon>
    </lineage>
</organism>
<dbReference type="RefSeq" id="WP_093831205.1">
    <property type="nucleotide sequence ID" value="NZ_FOLQ01000012.1"/>
</dbReference>
<keyword evidence="3" id="KW-1185">Reference proteome</keyword>
<name>A0A1I1ZMF1_9BACT</name>
<keyword evidence="1" id="KW-0732">Signal</keyword>
<reference evidence="2 3" key="1">
    <citation type="submission" date="2016-10" db="EMBL/GenBank/DDBJ databases">
        <authorList>
            <person name="de Groot N.N."/>
        </authorList>
    </citation>
    <scope>NUCLEOTIDE SEQUENCE [LARGE SCALE GENOMIC DNA]</scope>
    <source>
        <strain evidence="2 3">DSM 26130</strain>
    </source>
</reference>
<feature type="signal peptide" evidence="1">
    <location>
        <begin position="1"/>
        <end position="18"/>
    </location>
</feature>
<accession>A0A1I1ZMF1</accession>
<evidence type="ECO:0000256" key="1">
    <source>
        <dbReference type="SAM" id="SignalP"/>
    </source>
</evidence>
<dbReference type="Proteomes" id="UP000198598">
    <property type="component" value="Unassembled WGS sequence"/>
</dbReference>
<dbReference type="AlphaFoldDB" id="A0A1I1ZMF1"/>
<evidence type="ECO:0000313" key="3">
    <source>
        <dbReference type="Proteomes" id="UP000198598"/>
    </source>
</evidence>
<feature type="chain" id="PRO_5011646887" evidence="1">
    <location>
        <begin position="19"/>
        <end position="329"/>
    </location>
</feature>
<protein>
    <submittedName>
        <fullName evidence="2">Uncharacterized protein</fullName>
    </submittedName>
</protein>
<proteinExistence type="predicted"/>
<gene>
    <name evidence="2" type="ORF">SAMN05216167_112163</name>
</gene>
<dbReference type="STRING" id="662367.SAMN05216167_112163"/>
<evidence type="ECO:0000313" key="2">
    <source>
        <dbReference type="EMBL" id="SFE32876.1"/>
    </source>
</evidence>
<sequence length="329" mass="37603">MNQLLTLYLLLNALRVGAFHPASLPGQADQNDYTTYHQTIARAQQLIARKHYQEAFALYKQVFDGYKFVFSRDYKVATQLALQVDQKQQAFTYLKKAIATGWTLSDLKKNALVTTLQGDPQWRVVEQQYDSLRALYQNGGNQDVRARVEKMFKKDQRKALLALFRIGATQERYAEKRFAPHSEQQMTQLLPIIDQYGYPGERLIHNGYWAAVMLSHHNSISKAYALKDTVYPHVKPKLMKALKSGQLSPYEFAMIDDWYMAVKTNGQETHFGYLSSSLTPQAKVKVDQCREAIGMSSVETIRLLADLQQQTGFNCYLPSNLVKKIGTAE</sequence>
<dbReference type="EMBL" id="FOLQ01000012">
    <property type="protein sequence ID" value="SFE32876.1"/>
    <property type="molecule type" value="Genomic_DNA"/>
</dbReference>
<dbReference type="OrthoDB" id="1490993at2"/>